<organism evidence="1 2">
    <name type="scientific">Persea americana</name>
    <name type="common">Avocado</name>
    <dbReference type="NCBI Taxonomy" id="3435"/>
    <lineage>
        <taxon>Eukaryota</taxon>
        <taxon>Viridiplantae</taxon>
        <taxon>Streptophyta</taxon>
        <taxon>Embryophyta</taxon>
        <taxon>Tracheophyta</taxon>
        <taxon>Spermatophyta</taxon>
        <taxon>Magnoliopsida</taxon>
        <taxon>Magnoliidae</taxon>
        <taxon>Laurales</taxon>
        <taxon>Lauraceae</taxon>
        <taxon>Persea</taxon>
    </lineage>
</organism>
<name>A0ACC2LKP5_PERAE</name>
<proteinExistence type="predicted"/>
<keyword evidence="2" id="KW-1185">Reference proteome</keyword>
<evidence type="ECO:0000313" key="2">
    <source>
        <dbReference type="Proteomes" id="UP001234297"/>
    </source>
</evidence>
<accession>A0ACC2LKP5</accession>
<comment type="caution">
    <text evidence="1">The sequence shown here is derived from an EMBL/GenBank/DDBJ whole genome shotgun (WGS) entry which is preliminary data.</text>
</comment>
<gene>
    <name evidence="1" type="ORF">MRB53_026912</name>
</gene>
<evidence type="ECO:0000313" key="1">
    <source>
        <dbReference type="EMBL" id="KAJ8633576.1"/>
    </source>
</evidence>
<reference evidence="1 2" key="1">
    <citation type="journal article" date="2022" name="Hortic Res">
        <title>A haplotype resolved chromosomal level avocado genome allows analysis of novel avocado genes.</title>
        <authorList>
            <person name="Nath O."/>
            <person name="Fletcher S.J."/>
            <person name="Hayward A."/>
            <person name="Shaw L.M."/>
            <person name="Masouleh A.K."/>
            <person name="Furtado A."/>
            <person name="Henry R.J."/>
            <person name="Mitter N."/>
        </authorList>
    </citation>
    <scope>NUCLEOTIDE SEQUENCE [LARGE SCALE GENOMIC DNA]</scope>
    <source>
        <strain evidence="2">cv. Hass</strain>
    </source>
</reference>
<dbReference type="EMBL" id="CM056816">
    <property type="protein sequence ID" value="KAJ8633576.1"/>
    <property type="molecule type" value="Genomic_DNA"/>
</dbReference>
<protein>
    <submittedName>
        <fullName evidence="1">Uncharacterized protein</fullName>
    </submittedName>
</protein>
<sequence>MECTANDNTSEERHVRSEVEVEHNTPDGNANAHMGETDLNVENPVRRPSSESQQPANVDPYVGMRGDGSPPLVSHGQLPCSLPDGIHSMEMEWCSWV</sequence>
<dbReference type="Proteomes" id="UP001234297">
    <property type="component" value="Chromosome 8"/>
</dbReference>